<evidence type="ECO:0000256" key="11">
    <source>
        <dbReference type="ARBA" id="ARBA00023002"/>
    </source>
</evidence>
<evidence type="ECO:0000256" key="15">
    <source>
        <dbReference type="ARBA" id="ARBA00048483"/>
    </source>
</evidence>
<reference evidence="18 19" key="1">
    <citation type="submission" date="2018-06" db="EMBL/GenBank/DDBJ databases">
        <title>Whole genome sequencing of Candida tropicalis (genome annotated by CSBL at Korea University).</title>
        <authorList>
            <person name="Ahn J."/>
        </authorList>
    </citation>
    <scope>NUCLEOTIDE SEQUENCE [LARGE SCALE GENOMIC DNA]</scope>
    <source>
        <strain evidence="18 19">ATCC 20962</strain>
    </source>
</reference>
<evidence type="ECO:0000259" key="17">
    <source>
        <dbReference type="PROSITE" id="PS51384"/>
    </source>
</evidence>
<comment type="similarity">
    <text evidence="2">Belongs to the ferric reductase (FRE) family.</text>
</comment>
<feature type="transmembrane region" description="Helical" evidence="16">
    <location>
        <begin position="204"/>
        <end position="222"/>
    </location>
</feature>
<keyword evidence="11" id="KW-0560">Oxidoreductase</keyword>
<dbReference type="SFLD" id="SFLDG01168">
    <property type="entry name" value="Ferric_reductase_subgroup_(FRE"/>
    <property type="match status" value="1"/>
</dbReference>
<dbReference type="GO" id="GO:0005886">
    <property type="term" value="C:plasma membrane"/>
    <property type="evidence" value="ECO:0007669"/>
    <property type="project" value="UniProtKB-SubCell"/>
</dbReference>
<dbReference type="SUPFAM" id="SSF63380">
    <property type="entry name" value="Riboflavin synthase domain-like"/>
    <property type="match status" value="1"/>
</dbReference>
<evidence type="ECO:0000256" key="4">
    <source>
        <dbReference type="ARBA" id="ARBA00022448"/>
    </source>
</evidence>
<keyword evidence="9" id="KW-0249">Electron transport</keyword>
<dbReference type="PROSITE" id="PS51384">
    <property type="entry name" value="FAD_FR"/>
    <property type="match status" value="1"/>
</dbReference>
<dbReference type="InterPro" id="IPR013112">
    <property type="entry name" value="FAD-bd_8"/>
</dbReference>
<evidence type="ECO:0000256" key="6">
    <source>
        <dbReference type="ARBA" id="ARBA00022630"/>
    </source>
</evidence>
<evidence type="ECO:0000313" key="18">
    <source>
        <dbReference type="EMBL" id="RCK65102.1"/>
    </source>
</evidence>
<dbReference type="Gene3D" id="3.40.50.80">
    <property type="entry name" value="Nucleotide-binding domain of ferredoxin-NADP reductase (FNR) module"/>
    <property type="match status" value="1"/>
</dbReference>
<evidence type="ECO:0000256" key="10">
    <source>
        <dbReference type="ARBA" id="ARBA00022989"/>
    </source>
</evidence>
<evidence type="ECO:0000256" key="7">
    <source>
        <dbReference type="ARBA" id="ARBA00022692"/>
    </source>
</evidence>
<dbReference type="STRING" id="5486.A0A367YJE3"/>
<feature type="transmembrane region" description="Helical" evidence="16">
    <location>
        <begin position="243"/>
        <end position="264"/>
    </location>
</feature>
<organism evidence="18 19">
    <name type="scientific">Candida viswanathii</name>
    <dbReference type="NCBI Taxonomy" id="5486"/>
    <lineage>
        <taxon>Eukaryota</taxon>
        <taxon>Fungi</taxon>
        <taxon>Dikarya</taxon>
        <taxon>Ascomycota</taxon>
        <taxon>Saccharomycotina</taxon>
        <taxon>Pichiomycetes</taxon>
        <taxon>Debaryomycetaceae</taxon>
        <taxon>Candida/Lodderomyces clade</taxon>
        <taxon>Candida</taxon>
    </lineage>
</organism>
<feature type="transmembrane region" description="Helical" evidence="16">
    <location>
        <begin position="270"/>
        <end position="293"/>
    </location>
</feature>
<keyword evidence="7 16" id="KW-0812">Transmembrane</keyword>
<keyword evidence="12" id="KW-0406">Ion transport</keyword>
<dbReference type="Pfam" id="PF08030">
    <property type="entry name" value="NAD_binding_6"/>
    <property type="match status" value="1"/>
</dbReference>
<dbReference type="PANTHER" id="PTHR32361:SF9">
    <property type="entry name" value="FERRIC REDUCTASE TRANSMEMBRANE COMPONENT 3-RELATED"/>
    <property type="match status" value="1"/>
</dbReference>
<dbReference type="InterPro" id="IPR013121">
    <property type="entry name" value="Fe_red_NAD-bd_6"/>
</dbReference>
<dbReference type="Pfam" id="PF08022">
    <property type="entry name" value="FAD_binding_8"/>
    <property type="match status" value="1"/>
</dbReference>
<evidence type="ECO:0000256" key="13">
    <source>
        <dbReference type="ARBA" id="ARBA00023136"/>
    </source>
</evidence>
<dbReference type="GO" id="GO:0006879">
    <property type="term" value="P:intracellular iron ion homeostasis"/>
    <property type="evidence" value="ECO:0007669"/>
    <property type="project" value="TreeGrafter"/>
</dbReference>
<dbReference type="Pfam" id="PF01794">
    <property type="entry name" value="Ferric_reduct"/>
    <property type="match status" value="1"/>
</dbReference>
<dbReference type="SFLD" id="SFLDS00052">
    <property type="entry name" value="Ferric_Reductase_Domain"/>
    <property type="match status" value="1"/>
</dbReference>
<keyword evidence="6" id="KW-0285">Flavoprotein</keyword>
<keyword evidence="8" id="KW-0274">FAD</keyword>
<dbReference type="AlphaFoldDB" id="A0A367YJE3"/>
<evidence type="ECO:0000256" key="1">
    <source>
        <dbReference type="ARBA" id="ARBA00004651"/>
    </source>
</evidence>
<dbReference type="CDD" id="cd06186">
    <property type="entry name" value="NOX_Duox_like_FAD_NADP"/>
    <property type="match status" value="1"/>
</dbReference>
<keyword evidence="4" id="KW-0813">Transport</keyword>
<feature type="domain" description="FAD-binding FR-type" evidence="17">
    <location>
        <begin position="334"/>
        <end position="452"/>
    </location>
</feature>
<keyword evidence="14" id="KW-0325">Glycoprotein</keyword>
<evidence type="ECO:0000313" key="19">
    <source>
        <dbReference type="Proteomes" id="UP000253472"/>
    </source>
</evidence>
<dbReference type="EC" id="1.16.1.9" evidence="3"/>
<dbReference type="InterPro" id="IPR013130">
    <property type="entry name" value="Fe3_Rdtase_TM_dom"/>
</dbReference>
<evidence type="ECO:0000256" key="5">
    <source>
        <dbReference type="ARBA" id="ARBA00022475"/>
    </source>
</evidence>
<sequence length="604" mass="68723">MEYKHRAGPGDIAALYDNCKEGRNGSFPENWYNVSYQYYLDHAVPTIEIPNFNKSVPVDVPVVFNETLIMINYRAYKQWLGNYDSSLYYGSGALGYWLLVMIIEGVVNWSKVLFPGLVNKLTFAPISWWRQYVSLPATIRRRRAQLAPLLKFGDFLIPSRYESLVTLGFYVYIIVVHCIEMGYVEGELIFGEKSYFIRRVVADGTGIVATVIMPLVFLYGGRNNFMQWLSGMSYSKFMTYHRHIARVMFLLVFLHSCIYSALVPEEVHDAYYFWGIVATIAGGIIMFQAMFYLRRNWYELFLLTHIVMVAIYICGTWIHLIDLGYGYFCYASIAPWCFDRAVRIGRLVVFGFPQAQVTFLTNGTVNVVIPKPNYWKSVPGSHVFVSFFRPSCFWQSHPFTIIESPDGKSIVLHCKVKGGMTHGLYHYLAKQPSQSASIRVGVEGPYGLPSPAKYSDSAVFIAGGNGIPGLYSEAVDMAKHFSVLTWFEDEFVQLKGSSIQTTIRVTRPETGVPIEETKKFEGKDSTDDDKDSIKSKLSHIEFKEGRPSIEEIVTDEITVSPGSVAFVVCGHPAMVDEVRYYAAHNVRNSEHKRVDCYQQLQVWA</sequence>
<dbReference type="GO" id="GO:0015677">
    <property type="term" value="P:copper ion import"/>
    <property type="evidence" value="ECO:0007669"/>
    <property type="project" value="TreeGrafter"/>
</dbReference>
<feature type="transmembrane region" description="Helical" evidence="16">
    <location>
        <begin position="87"/>
        <end position="107"/>
    </location>
</feature>
<dbReference type="InterPro" id="IPR051410">
    <property type="entry name" value="Ferric/Cupric_Reductase"/>
</dbReference>
<evidence type="ECO:0000256" key="14">
    <source>
        <dbReference type="ARBA" id="ARBA00023180"/>
    </source>
</evidence>
<dbReference type="PANTHER" id="PTHR32361">
    <property type="entry name" value="FERRIC/CUPRIC REDUCTASE TRANSMEMBRANE COMPONENT"/>
    <property type="match status" value="1"/>
</dbReference>
<keyword evidence="10 16" id="KW-1133">Transmembrane helix</keyword>
<dbReference type="InterPro" id="IPR017927">
    <property type="entry name" value="FAD-bd_FR_type"/>
</dbReference>
<comment type="catalytic activity">
    <reaction evidence="15">
        <text>2 a Fe(II)-siderophore + NADP(+) + H(+) = 2 a Fe(III)-siderophore + NADPH</text>
        <dbReference type="Rhea" id="RHEA:28795"/>
        <dbReference type="Rhea" id="RHEA-COMP:11342"/>
        <dbReference type="Rhea" id="RHEA-COMP:11344"/>
        <dbReference type="ChEBI" id="CHEBI:15378"/>
        <dbReference type="ChEBI" id="CHEBI:29033"/>
        <dbReference type="ChEBI" id="CHEBI:29034"/>
        <dbReference type="ChEBI" id="CHEBI:57783"/>
        <dbReference type="ChEBI" id="CHEBI:58349"/>
        <dbReference type="EC" id="1.16.1.9"/>
    </reaction>
</comment>
<evidence type="ECO:0000256" key="16">
    <source>
        <dbReference type="SAM" id="Phobius"/>
    </source>
</evidence>
<feature type="transmembrane region" description="Helical" evidence="16">
    <location>
        <begin position="300"/>
        <end position="320"/>
    </location>
</feature>
<evidence type="ECO:0000256" key="2">
    <source>
        <dbReference type="ARBA" id="ARBA00006278"/>
    </source>
</evidence>
<gene>
    <name evidence="18" type="primary">CFL1_6</name>
    <name evidence="18" type="ORF">Cantr_00819</name>
</gene>
<comment type="subcellular location">
    <subcellularLocation>
        <location evidence="1">Cell membrane</location>
        <topology evidence="1">Multi-pass membrane protein</topology>
    </subcellularLocation>
</comment>
<dbReference type="EMBL" id="QLNQ01000021">
    <property type="protein sequence ID" value="RCK65102.1"/>
    <property type="molecule type" value="Genomic_DNA"/>
</dbReference>
<evidence type="ECO:0000256" key="9">
    <source>
        <dbReference type="ARBA" id="ARBA00022982"/>
    </source>
</evidence>
<dbReference type="Proteomes" id="UP000253472">
    <property type="component" value="Unassembled WGS sequence"/>
</dbReference>
<dbReference type="GO" id="GO:0052851">
    <property type="term" value="F:ferric-chelate reductase (NADPH) activity"/>
    <property type="evidence" value="ECO:0007669"/>
    <property type="project" value="UniProtKB-EC"/>
</dbReference>
<comment type="caution">
    <text evidence="18">The sequence shown here is derived from an EMBL/GenBank/DDBJ whole genome shotgun (WGS) entry which is preliminary data.</text>
</comment>
<dbReference type="OrthoDB" id="167398at2759"/>
<dbReference type="SUPFAM" id="SSF52343">
    <property type="entry name" value="Ferredoxin reductase-like, C-terminal NADP-linked domain"/>
    <property type="match status" value="1"/>
</dbReference>
<feature type="transmembrane region" description="Helical" evidence="16">
    <location>
        <begin position="164"/>
        <end position="184"/>
    </location>
</feature>
<name>A0A367YJE3_9ASCO</name>
<evidence type="ECO:0000256" key="12">
    <source>
        <dbReference type="ARBA" id="ARBA00023065"/>
    </source>
</evidence>
<keyword evidence="5" id="KW-1003">Cell membrane</keyword>
<keyword evidence="13 16" id="KW-0472">Membrane</keyword>
<dbReference type="InterPro" id="IPR039261">
    <property type="entry name" value="FNR_nucleotide-bd"/>
</dbReference>
<dbReference type="GO" id="GO:0006826">
    <property type="term" value="P:iron ion transport"/>
    <property type="evidence" value="ECO:0007669"/>
    <property type="project" value="TreeGrafter"/>
</dbReference>
<protein>
    <recommendedName>
        <fullName evidence="3">ferric-chelate reductase (NADPH)</fullName>
        <ecNumber evidence="3">1.16.1.9</ecNumber>
    </recommendedName>
</protein>
<proteinExistence type="inferred from homology"/>
<evidence type="ECO:0000256" key="8">
    <source>
        <dbReference type="ARBA" id="ARBA00022827"/>
    </source>
</evidence>
<keyword evidence="19" id="KW-1185">Reference proteome</keyword>
<evidence type="ECO:0000256" key="3">
    <source>
        <dbReference type="ARBA" id="ARBA00012668"/>
    </source>
</evidence>
<accession>A0A367YJE3</accession>
<dbReference type="InterPro" id="IPR017938">
    <property type="entry name" value="Riboflavin_synthase-like_b-brl"/>
</dbReference>